<dbReference type="GO" id="GO:0043565">
    <property type="term" value="F:sequence-specific DNA binding"/>
    <property type="evidence" value="ECO:0007669"/>
    <property type="project" value="InterPro"/>
</dbReference>
<accession>A0AAW5P8Z4</accession>
<dbReference type="EMBL" id="JANTZM010000008">
    <property type="protein sequence ID" value="MCS4157969.1"/>
    <property type="molecule type" value="Genomic_DNA"/>
</dbReference>
<evidence type="ECO:0000313" key="2">
    <source>
        <dbReference type="Proteomes" id="UP001155110"/>
    </source>
</evidence>
<dbReference type="SUPFAM" id="SSF48295">
    <property type="entry name" value="TrpR-like"/>
    <property type="match status" value="1"/>
</dbReference>
<comment type="caution">
    <text evidence="1">The sequence shown here is derived from an EMBL/GenBank/DDBJ whole genome shotgun (WGS) entry which is preliminary data.</text>
</comment>
<protein>
    <submittedName>
        <fullName evidence="1">Transposase-like protein</fullName>
    </submittedName>
</protein>
<dbReference type="AlphaFoldDB" id="A0AAW5P8Z4"/>
<evidence type="ECO:0000313" key="1">
    <source>
        <dbReference type="EMBL" id="MCS4157969.1"/>
    </source>
</evidence>
<reference evidence="1" key="1">
    <citation type="submission" date="2022-08" db="EMBL/GenBank/DDBJ databases">
        <title>Genomic Encyclopedia of Type Strains, Phase V (KMG-V): Genome sequencing to study the core and pangenomes of soil and plant-associated prokaryotes.</title>
        <authorList>
            <person name="Whitman W."/>
        </authorList>
    </citation>
    <scope>NUCLEOTIDE SEQUENCE</scope>
    <source>
        <strain evidence="1">SP3002</strain>
    </source>
</reference>
<gene>
    <name evidence="1" type="ORF">GGP99_001936</name>
</gene>
<name>A0AAW5P8Z4_9BACT</name>
<organism evidence="1 2">
    <name type="scientific">Salinibacter ruber</name>
    <dbReference type="NCBI Taxonomy" id="146919"/>
    <lineage>
        <taxon>Bacteria</taxon>
        <taxon>Pseudomonadati</taxon>
        <taxon>Rhodothermota</taxon>
        <taxon>Rhodothermia</taxon>
        <taxon>Rhodothermales</taxon>
        <taxon>Salinibacteraceae</taxon>
        <taxon>Salinibacter</taxon>
    </lineage>
</organism>
<proteinExistence type="predicted"/>
<dbReference type="Proteomes" id="UP001155110">
    <property type="component" value="Unassembled WGS sequence"/>
</dbReference>
<dbReference type="InterPro" id="IPR010921">
    <property type="entry name" value="Trp_repressor/repl_initiator"/>
</dbReference>
<sequence>MSNRTYSSEFKLQVVLEALQSYGTDAEVVRAYDAHLAGLS</sequence>